<gene>
    <name evidence="3" type="primary">Aste57867_19468</name>
    <name evidence="2" type="ORF">As57867_019404</name>
    <name evidence="3" type="ORF">ASTE57867_19468</name>
</gene>
<sequence>MGPPPRAPARHTIHLCARTTSIAPAVCARDLPPRFGPLDRLHLCANATTPAILLECARRVSMTVSPPSVARLCADATSLAPAECLNAALRRGRKATASVVARCHGAEVTPTTLALGRVVKDCKTLVPHCLVHVAVDVLDQFGHHMTSVHDILRWRVVRSDGAAASASSRADMRNGTATFHVQFDRPGAHRVLLGMLNLTHELPVRVGVDADTAQWKALCDDWLFRDRLQCVAALPPLSHQVLQVDAASSSMWLLSLCVDHVWATSAARAVGGGAAVAWPWLPYHTQLYVTHVSFLHDYTIPRRSGVSLSPWDVLQVPPTATPREIRRAYRQHALEFHPDRHHRHPKTTTAALDDVDAAAYFGRLRDAYESLSIDNK</sequence>
<dbReference type="Gene3D" id="1.10.287.110">
    <property type="entry name" value="DnaJ domain"/>
    <property type="match status" value="1"/>
</dbReference>
<keyword evidence="4" id="KW-1185">Reference proteome</keyword>
<reference evidence="2" key="2">
    <citation type="submission" date="2019-06" db="EMBL/GenBank/DDBJ databases">
        <title>Genomics analysis of Aphanomyces spp. identifies a new class of oomycete effector associated with host adaptation.</title>
        <authorList>
            <person name="Gaulin E."/>
        </authorList>
    </citation>
    <scope>NUCLEOTIDE SEQUENCE</scope>
    <source>
        <strain evidence="2">CBS 578.67</strain>
    </source>
</reference>
<dbReference type="SMART" id="SM00271">
    <property type="entry name" value="DnaJ"/>
    <property type="match status" value="1"/>
</dbReference>
<dbReference type="InterPro" id="IPR036869">
    <property type="entry name" value="J_dom_sf"/>
</dbReference>
<accession>A0A485LE06</accession>
<reference evidence="3 4" key="1">
    <citation type="submission" date="2019-03" db="EMBL/GenBank/DDBJ databases">
        <authorList>
            <person name="Gaulin E."/>
            <person name="Dumas B."/>
        </authorList>
    </citation>
    <scope>NUCLEOTIDE SEQUENCE [LARGE SCALE GENOMIC DNA]</scope>
    <source>
        <strain evidence="3">CBS 568.67</strain>
    </source>
</reference>
<evidence type="ECO:0000313" key="2">
    <source>
        <dbReference type="EMBL" id="KAF0689053.1"/>
    </source>
</evidence>
<dbReference type="Pfam" id="PF00226">
    <property type="entry name" value="DnaJ"/>
    <property type="match status" value="1"/>
</dbReference>
<evidence type="ECO:0000259" key="1">
    <source>
        <dbReference type="PROSITE" id="PS50076"/>
    </source>
</evidence>
<evidence type="ECO:0000313" key="4">
    <source>
        <dbReference type="Proteomes" id="UP000332933"/>
    </source>
</evidence>
<organism evidence="3 4">
    <name type="scientific">Aphanomyces stellatus</name>
    <dbReference type="NCBI Taxonomy" id="120398"/>
    <lineage>
        <taxon>Eukaryota</taxon>
        <taxon>Sar</taxon>
        <taxon>Stramenopiles</taxon>
        <taxon>Oomycota</taxon>
        <taxon>Saprolegniomycetes</taxon>
        <taxon>Saprolegniales</taxon>
        <taxon>Verrucalvaceae</taxon>
        <taxon>Aphanomyces</taxon>
    </lineage>
</organism>
<dbReference type="AlphaFoldDB" id="A0A485LE06"/>
<dbReference type="EMBL" id="VJMH01006522">
    <property type="protein sequence ID" value="KAF0689053.1"/>
    <property type="molecule type" value="Genomic_DNA"/>
</dbReference>
<dbReference type="InterPro" id="IPR001623">
    <property type="entry name" value="DnaJ_domain"/>
</dbReference>
<dbReference type="CDD" id="cd06257">
    <property type="entry name" value="DnaJ"/>
    <property type="match status" value="1"/>
</dbReference>
<feature type="domain" description="J" evidence="1">
    <location>
        <begin position="309"/>
        <end position="376"/>
    </location>
</feature>
<evidence type="ECO:0000313" key="3">
    <source>
        <dbReference type="EMBL" id="VFT96180.1"/>
    </source>
</evidence>
<dbReference type="Proteomes" id="UP000332933">
    <property type="component" value="Unassembled WGS sequence"/>
</dbReference>
<protein>
    <submittedName>
        <fullName evidence="3">Aste57867_19468 protein</fullName>
    </submittedName>
</protein>
<dbReference type="SUPFAM" id="SSF46565">
    <property type="entry name" value="Chaperone J-domain"/>
    <property type="match status" value="1"/>
</dbReference>
<dbReference type="PROSITE" id="PS50076">
    <property type="entry name" value="DNAJ_2"/>
    <property type="match status" value="1"/>
</dbReference>
<name>A0A485LE06_9STRA</name>
<proteinExistence type="predicted"/>
<dbReference type="EMBL" id="CAADRA010006543">
    <property type="protein sequence ID" value="VFT96180.1"/>
    <property type="molecule type" value="Genomic_DNA"/>
</dbReference>
<dbReference type="PRINTS" id="PR00625">
    <property type="entry name" value="JDOMAIN"/>
</dbReference>